<accession>A0A2W4EH68</accession>
<evidence type="ECO:0000313" key="1">
    <source>
        <dbReference type="EMBL" id="PZM10993.1"/>
    </source>
</evidence>
<reference evidence="1 2" key="1">
    <citation type="journal article" date="2018" name="Sci. Rep.">
        <title>Rhizobium tumorigenes sp. nov., a novel plant tumorigenic bacterium isolated from cane gall tumors on thornless blackberry.</title>
        <authorList>
            <person name="Kuzmanovi N."/>
            <person name="Smalla K."/>
            <person name="Gronow S."/>
            <person name="PuBawska J."/>
        </authorList>
    </citation>
    <scope>NUCLEOTIDE SEQUENCE [LARGE SCALE GENOMIC DNA]</scope>
    <source>
        <strain evidence="1 2">CCBAU 85046</strain>
    </source>
</reference>
<sequence length="99" mass="10515">MAKFVALVVALSSGAFVASGGYSLLPNLSLPASLSASLPASLSPSCKIKGNVSIKTGERIYHIPGQKYYSETVISPSYGERWFCSESEAKAAGWRKSRV</sequence>
<evidence type="ECO:0000313" key="2">
    <source>
        <dbReference type="Proteomes" id="UP000248925"/>
    </source>
</evidence>
<evidence type="ECO:0008006" key="3">
    <source>
        <dbReference type="Google" id="ProtNLM"/>
    </source>
</evidence>
<keyword evidence="2" id="KW-1185">Reference proteome</keyword>
<proteinExistence type="predicted"/>
<dbReference type="AlphaFoldDB" id="A0A2W4EH68"/>
<dbReference type="EMBL" id="PCDP01000041">
    <property type="protein sequence ID" value="PZM10993.1"/>
    <property type="molecule type" value="Genomic_DNA"/>
</dbReference>
<comment type="caution">
    <text evidence="1">The sequence shown here is derived from an EMBL/GenBank/DDBJ whole genome shotgun (WGS) entry which is preliminary data.</text>
</comment>
<dbReference type="RefSeq" id="WP_111162320.1">
    <property type="nucleotide sequence ID" value="NZ_PCDP01000041.1"/>
</dbReference>
<dbReference type="OrthoDB" id="9805504at2"/>
<protein>
    <recommendedName>
        <fullName evidence="3">Succinoglycan biosynthesis protein exoi</fullName>
    </recommendedName>
</protein>
<organism evidence="1 2">
    <name type="scientific">Rhizobium tubonense</name>
    <dbReference type="NCBI Taxonomy" id="484088"/>
    <lineage>
        <taxon>Bacteria</taxon>
        <taxon>Pseudomonadati</taxon>
        <taxon>Pseudomonadota</taxon>
        <taxon>Alphaproteobacteria</taxon>
        <taxon>Hyphomicrobiales</taxon>
        <taxon>Rhizobiaceae</taxon>
        <taxon>Rhizobium/Agrobacterium group</taxon>
        <taxon>Rhizobium</taxon>
    </lineage>
</organism>
<gene>
    <name evidence="1" type="ORF">CPY51_21650</name>
</gene>
<dbReference type="Proteomes" id="UP000248925">
    <property type="component" value="Unassembled WGS sequence"/>
</dbReference>
<name>A0A2W4EH68_9HYPH</name>